<comment type="caution">
    <text evidence="8">The sequence shown here is derived from an EMBL/GenBank/DDBJ whole genome shotgun (WGS) entry which is preliminary data.</text>
</comment>
<dbReference type="AlphaFoldDB" id="A0AAN7BHH3"/>
<dbReference type="Pfam" id="PF04410">
    <property type="entry name" value="Gar1"/>
    <property type="match status" value="1"/>
</dbReference>
<dbReference type="GO" id="GO:0005730">
    <property type="term" value="C:nucleolus"/>
    <property type="evidence" value="ECO:0007669"/>
    <property type="project" value="UniProtKB-SubCell"/>
</dbReference>
<evidence type="ECO:0000256" key="5">
    <source>
        <dbReference type="ARBA" id="ARBA00023242"/>
    </source>
</evidence>
<feature type="region of interest" description="Disordered" evidence="7">
    <location>
        <begin position="166"/>
        <end position="208"/>
    </location>
</feature>
<keyword evidence="3" id="KW-0597">Phosphoprotein</keyword>
<dbReference type="GO" id="GO:0000493">
    <property type="term" value="P:box H/ACA snoRNP assembly"/>
    <property type="evidence" value="ECO:0007669"/>
    <property type="project" value="InterPro"/>
</dbReference>
<evidence type="ECO:0000256" key="3">
    <source>
        <dbReference type="ARBA" id="ARBA00022553"/>
    </source>
</evidence>
<dbReference type="GO" id="GO:0006364">
    <property type="term" value="P:rRNA processing"/>
    <property type="evidence" value="ECO:0007669"/>
    <property type="project" value="UniProtKB-KW"/>
</dbReference>
<evidence type="ECO:0000313" key="9">
    <source>
        <dbReference type="Proteomes" id="UP001301958"/>
    </source>
</evidence>
<dbReference type="InterPro" id="IPR007504">
    <property type="entry name" value="H/ACA_rnp_Gar1/Naf1"/>
</dbReference>
<feature type="compositionally biased region" description="Basic and acidic residues" evidence="7">
    <location>
        <begin position="241"/>
        <end position="259"/>
    </location>
</feature>
<keyword evidence="9" id="KW-1185">Reference proteome</keyword>
<name>A0AAN7BHH3_9PEZI</name>
<comment type="similarity">
    <text evidence="6">Belongs to the GAR1 family.</text>
</comment>
<dbReference type="InterPro" id="IPR040309">
    <property type="entry name" value="Naf1"/>
</dbReference>
<keyword evidence="5 6" id="KW-0539">Nucleus</keyword>
<accession>A0AAN7BHH3</accession>
<reference evidence="8" key="2">
    <citation type="submission" date="2023-05" db="EMBL/GenBank/DDBJ databases">
        <authorList>
            <consortium name="Lawrence Berkeley National Laboratory"/>
            <person name="Steindorff A."/>
            <person name="Hensen N."/>
            <person name="Bonometti L."/>
            <person name="Westerberg I."/>
            <person name="Brannstrom I.O."/>
            <person name="Guillou S."/>
            <person name="Cros-Aarteil S."/>
            <person name="Calhoun S."/>
            <person name="Haridas S."/>
            <person name="Kuo A."/>
            <person name="Mondo S."/>
            <person name="Pangilinan J."/>
            <person name="Riley R."/>
            <person name="Labutti K."/>
            <person name="Andreopoulos B."/>
            <person name="Lipzen A."/>
            <person name="Chen C."/>
            <person name="Yanf M."/>
            <person name="Daum C."/>
            <person name="Ng V."/>
            <person name="Clum A."/>
            <person name="Ohm R."/>
            <person name="Martin F."/>
            <person name="Silar P."/>
            <person name="Natvig D."/>
            <person name="Lalanne C."/>
            <person name="Gautier V."/>
            <person name="Ament-Velasquez S.L."/>
            <person name="Kruys A."/>
            <person name="Hutchinson M.I."/>
            <person name="Powell A.J."/>
            <person name="Barry K."/>
            <person name="Miller A.N."/>
            <person name="Grigoriev I.V."/>
            <person name="Debuchy R."/>
            <person name="Gladieux P."/>
            <person name="Thoren M.H."/>
            <person name="Johannesson H."/>
        </authorList>
    </citation>
    <scope>NUCLEOTIDE SEQUENCE</scope>
    <source>
        <strain evidence="8">CBS 990.96</strain>
    </source>
</reference>
<keyword evidence="2 6" id="KW-0698">rRNA processing</keyword>
<evidence type="ECO:0000256" key="1">
    <source>
        <dbReference type="ARBA" id="ARBA00022517"/>
    </source>
</evidence>
<feature type="compositionally biased region" description="Low complexity" evidence="7">
    <location>
        <begin position="176"/>
        <end position="192"/>
    </location>
</feature>
<evidence type="ECO:0000313" key="8">
    <source>
        <dbReference type="EMBL" id="KAK4223327.1"/>
    </source>
</evidence>
<dbReference type="GO" id="GO:0005732">
    <property type="term" value="C:sno(s)RNA-containing ribonucleoprotein complex"/>
    <property type="evidence" value="ECO:0007669"/>
    <property type="project" value="InterPro"/>
</dbReference>
<comment type="function">
    <text evidence="6">Required for ribosome biogenesis. Part of a complex which catalyzes pseudouridylation of rRNA. This involves the isomerization of uridine such that the ribose is subsequently attached to C5, instead of the normal N1. Pseudouridine ("psi") residues may serve to stabilize the conformation of rRNAs.</text>
</comment>
<gene>
    <name evidence="8" type="ORF">QBC38DRAFT_548538</name>
</gene>
<feature type="region of interest" description="Disordered" evidence="7">
    <location>
        <begin position="119"/>
        <end position="154"/>
    </location>
</feature>
<evidence type="ECO:0000256" key="2">
    <source>
        <dbReference type="ARBA" id="ARBA00022552"/>
    </source>
</evidence>
<dbReference type="GO" id="GO:0001522">
    <property type="term" value="P:pseudouridine synthesis"/>
    <property type="evidence" value="ECO:0007669"/>
    <property type="project" value="InterPro"/>
</dbReference>
<protein>
    <recommendedName>
        <fullName evidence="6">H/ACA ribonucleoprotein complex subunit</fullName>
    </recommendedName>
</protein>
<comment type="subunit">
    <text evidence="6">Component of the small nucleolar ribonucleoprotein particles containing H/ACA-type snoRNAs (H/ACA snoRNPs).</text>
</comment>
<sequence>MVLGMTKTALRWLDLWGLVRLISGYAVAGPLGLVRLIPGCLGSHQASCTQPQQLFGISPDPMQDRTVIGFLHNVIGQVNDPAYVVKFCSQDIITDLELSPGLMIYYSVQHAKHVFTEPLRQNKGTDSSNLYDDELPEEARPTSSTTPYEWEFSDDEKEAAFRKKKRLEAQAKKKPAQPAQQRRASSSAVSASTLNYDDDDDGPYRPLARLSGFGPLPCLQGLLLQPSITSRPVGRILSGTEVKEWKQREGKQRGKRNGEEEVELELVDEKDEDKEDEEDHEAKV</sequence>
<dbReference type="Gene3D" id="2.40.10.230">
    <property type="entry name" value="Probable tRNA pseudouridine synthase domain"/>
    <property type="match status" value="1"/>
</dbReference>
<comment type="subcellular location">
    <subcellularLocation>
        <location evidence="6">Nucleus</location>
        <location evidence="6">Nucleolus</location>
    </subcellularLocation>
</comment>
<keyword evidence="6" id="KW-0687">Ribonucleoprotein</keyword>
<organism evidence="8 9">
    <name type="scientific">Podospora fimiseda</name>
    <dbReference type="NCBI Taxonomy" id="252190"/>
    <lineage>
        <taxon>Eukaryota</taxon>
        <taxon>Fungi</taxon>
        <taxon>Dikarya</taxon>
        <taxon>Ascomycota</taxon>
        <taxon>Pezizomycotina</taxon>
        <taxon>Sordariomycetes</taxon>
        <taxon>Sordariomycetidae</taxon>
        <taxon>Sordariales</taxon>
        <taxon>Podosporaceae</taxon>
        <taxon>Podospora</taxon>
    </lineage>
</organism>
<dbReference type="GO" id="GO:0003723">
    <property type="term" value="F:RNA binding"/>
    <property type="evidence" value="ECO:0007669"/>
    <property type="project" value="UniProtKB-KW"/>
</dbReference>
<feature type="compositionally biased region" description="Acidic residues" evidence="7">
    <location>
        <begin position="260"/>
        <end position="284"/>
    </location>
</feature>
<proteinExistence type="inferred from homology"/>
<dbReference type="PANTHER" id="PTHR31633:SF1">
    <property type="entry name" value="H_ACA RIBONUCLEOPROTEIN COMPLEX NON-CORE SUBUNIT NAF1"/>
    <property type="match status" value="1"/>
</dbReference>
<feature type="region of interest" description="Disordered" evidence="7">
    <location>
        <begin position="235"/>
        <end position="284"/>
    </location>
</feature>
<dbReference type="EMBL" id="MU865430">
    <property type="protein sequence ID" value="KAK4223327.1"/>
    <property type="molecule type" value="Genomic_DNA"/>
</dbReference>
<dbReference type="Proteomes" id="UP001301958">
    <property type="component" value="Unassembled WGS sequence"/>
</dbReference>
<keyword evidence="1 6" id="KW-0690">Ribosome biogenesis</keyword>
<dbReference type="InterPro" id="IPR038664">
    <property type="entry name" value="Gar1/Naf1_Cbf5-bd_sf"/>
</dbReference>
<evidence type="ECO:0000256" key="7">
    <source>
        <dbReference type="SAM" id="MobiDB-lite"/>
    </source>
</evidence>
<evidence type="ECO:0000256" key="4">
    <source>
        <dbReference type="ARBA" id="ARBA00022884"/>
    </source>
</evidence>
<reference evidence="8" key="1">
    <citation type="journal article" date="2023" name="Mol. Phylogenet. Evol.">
        <title>Genome-scale phylogeny and comparative genomics of the fungal order Sordariales.</title>
        <authorList>
            <person name="Hensen N."/>
            <person name="Bonometti L."/>
            <person name="Westerberg I."/>
            <person name="Brannstrom I.O."/>
            <person name="Guillou S."/>
            <person name="Cros-Aarteil S."/>
            <person name="Calhoun S."/>
            <person name="Haridas S."/>
            <person name="Kuo A."/>
            <person name="Mondo S."/>
            <person name="Pangilinan J."/>
            <person name="Riley R."/>
            <person name="LaButti K."/>
            <person name="Andreopoulos B."/>
            <person name="Lipzen A."/>
            <person name="Chen C."/>
            <person name="Yan M."/>
            <person name="Daum C."/>
            <person name="Ng V."/>
            <person name="Clum A."/>
            <person name="Steindorff A."/>
            <person name="Ohm R.A."/>
            <person name="Martin F."/>
            <person name="Silar P."/>
            <person name="Natvig D.O."/>
            <person name="Lalanne C."/>
            <person name="Gautier V."/>
            <person name="Ament-Velasquez S.L."/>
            <person name="Kruys A."/>
            <person name="Hutchinson M.I."/>
            <person name="Powell A.J."/>
            <person name="Barry K."/>
            <person name="Miller A.N."/>
            <person name="Grigoriev I.V."/>
            <person name="Debuchy R."/>
            <person name="Gladieux P."/>
            <person name="Hiltunen Thoren M."/>
            <person name="Johannesson H."/>
        </authorList>
    </citation>
    <scope>NUCLEOTIDE SEQUENCE</scope>
    <source>
        <strain evidence="8">CBS 990.96</strain>
    </source>
</reference>
<evidence type="ECO:0000256" key="6">
    <source>
        <dbReference type="RuleBase" id="RU364004"/>
    </source>
</evidence>
<dbReference type="PANTHER" id="PTHR31633">
    <property type="entry name" value="H/ACA RIBONUCLEOPROTEIN COMPLEX NON-CORE SUBUNIT NAF1"/>
    <property type="match status" value="1"/>
</dbReference>
<keyword evidence="4 6" id="KW-0694">RNA-binding</keyword>